<sequence>MQLSPTSRPVDSRGEQLAALRRTLFTGREAELRVLRTLMSEDRRGCFVVWLHGTAGVGKTALLQRFGDEARGHGRTCRTVDMRFTEPTPEAFSAALEAQGPPGGTGVLLVDSAELLGPLEQWLRRVFLPSMPADALLVLAGRTPPAAEWRTDAQWWHALRSLHLPGLDDGEAAVMLRKRQVAEADIPVAVRSAHGLPLALTLIADKRVRGAGTEEPRPHWELRHSPDLVRELLRLLLRETPSLAQTDALYVLALARITTEELVRHGLETSAQEARQLCTWLRGLSFVRSTAEGLVPHGLARDALLADLRWRGTEKYERLLGQVHRHLAHRLSQRTGDRWANGADLAYVGRHNRVLRDAFDWRGAHRLVPRPARRDDLKTVLAGVAEKHGDQAALLAEQWWTRQPSAFTVFEDARREVVDWLIAPCLEAGTPAMPEDPVALAALEQVTAWAPLRRSERLLVTRWSSGAHGASPAVAFGLTTLWATTPGLAVSWTATVGEPAPLPSVLALYGHQPADAVLDADGRRVTPFVHDWRLVPFGRWSHTLPTRLLTDEPPAARAPAAAAGPPMPWPDFADAVKQAYRSVRDTRRLAENALLDTRLVPPGSGASALREVLTETVARLRSSPGQQQLGTVLDLTYLSGPRSQQAAASRAALSFSTYRRRLSTALTKAAELLRERELYGQHGE</sequence>
<dbReference type="EMBL" id="QOIN01000043">
    <property type="protein sequence ID" value="RCG22909.1"/>
    <property type="molecule type" value="Genomic_DNA"/>
</dbReference>
<keyword evidence="2" id="KW-0067">ATP-binding</keyword>
<evidence type="ECO:0000259" key="1">
    <source>
        <dbReference type="Pfam" id="PF13191"/>
    </source>
</evidence>
<organism evidence="2 3">
    <name type="scientific">Streptomyces diacarni</name>
    <dbReference type="NCBI Taxonomy" id="2800381"/>
    <lineage>
        <taxon>Bacteria</taxon>
        <taxon>Bacillati</taxon>
        <taxon>Actinomycetota</taxon>
        <taxon>Actinomycetes</taxon>
        <taxon>Kitasatosporales</taxon>
        <taxon>Streptomycetaceae</taxon>
        <taxon>Streptomyces</taxon>
    </lineage>
</organism>
<gene>
    <name evidence="2" type="ORF">DTL70_14395</name>
</gene>
<dbReference type="RefSeq" id="WP_114022322.1">
    <property type="nucleotide sequence ID" value="NZ_QOIN01000043.1"/>
</dbReference>
<feature type="domain" description="Orc1-like AAA ATPase" evidence="1">
    <location>
        <begin position="25"/>
        <end position="85"/>
    </location>
</feature>
<dbReference type="Proteomes" id="UP000252914">
    <property type="component" value="Unassembled WGS sequence"/>
</dbReference>
<evidence type="ECO:0000313" key="3">
    <source>
        <dbReference type="Proteomes" id="UP000252914"/>
    </source>
</evidence>
<dbReference type="InterPro" id="IPR041664">
    <property type="entry name" value="AAA_16"/>
</dbReference>
<dbReference type="SUPFAM" id="SSF52540">
    <property type="entry name" value="P-loop containing nucleoside triphosphate hydrolases"/>
    <property type="match status" value="1"/>
</dbReference>
<dbReference type="InterPro" id="IPR027417">
    <property type="entry name" value="P-loop_NTPase"/>
</dbReference>
<keyword evidence="3" id="KW-1185">Reference proteome</keyword>
<dbReference type="GO" id="GO:0005524">
    <property type="term" value="F:ATP binding"/>
    <property type="evidence" value="ECO:0007669"/>
    <property type="project" value="UniProtKB-KW"/>
</dbReference>
<dbReference type="AlphaFoldDB" id="A0A367EYZ8"/>
<proteinExistence type="predicted"/>
<name>A0A367EYZ8_9ACTN</name>
<accession>A0A367EYZ8</accession>
<reference evidence="2 3" key="1">
    <citation type="submission" date="2018-06" db="EMBL/GenBank/DDBJ databases">
        <title>Streptomyces reniochalinae sp. nov. and Streptomyces diacarnus sp. nov. from marine sponges.</title>
        <authorList>
            <person name="Li L."/>
        </authorList>
    </citation>
    <scope>NUCLEOTIDE SEQUENCE [LARGE SCALE GENOMIC DNA]</scope>
    <source>
        <strain evidence="2 3">LHW51701</strain>
    </source>
</reference>
<keyword evidence="2" id="KW-0547">Nucleotide-binding</keyword>
<dbReference type="CDD" id="cd00009">
    <property type="entry name" value="AAA"/>
    <property type="match status" value="1"/>
</dbReference>
<comment type="caution">
    <text evidence="2">The sequence shown here is derived from an EMBL/GenBank/DDBJ whole genome shotgun (WGS) entry which is preliminary data.</text>
</comment>
<dbReference type="Gene3D" id="3.40.50.300">
    <property type="entry name" value="P-loop containing nucleotide triphosphate hydrolases"/>
    <property type="match status" value="1"/>
</dbReference>
<dbReference type="Pfam" id="PF13191">
    <property type="entry name" value="AAA_16"/>
    <property type="match status" value="1"/>
</dbReference>
<evidence type="ECO:0000313" key="2">
    <source>
        <dbReference type="EMBL" id="RCG22909.1"/>
    </source>
</evidence>
<protein>
    <submittedName>
        <fullName evidence="2">ATP-binding protein</fullName>
    </submittedName>
</protein>